<dbReference type="AlphaFoldDB" id="A0A6M2F219"/>
<dbReference type="EMBL" id="GILB01011370">
    <property type="protein sequence ID" value="NUU91703.1"/>
    <property type="molecule type" value="Transcribed_RNA"/>
</dbReference>
<proteinExistence type="predicted"/>
<accession>A0A6M2F219</accession>
<evidence type="ECO:0000313" key="1">
    <source>
        <dbReference type="EMBL" id="NUU91703.1"/>
    </source>
</evidence>
<sequence>MKIGFEAKAPSATPVRVWRLELFLCYRCSYKLMAAFFRHELSGLSFCNNERLMSNLQLSKNKHNGCSLYLSNVLAEFRFSTSKDSKLHLVLGYKITLLQGRSPVIWQLKSTEERRSIHCLTKSGNQRVQKKEDRSTV</sequence>
<reference evidence="1" key="1">
    <citation type="submission" date="2020-03" db="EMBL/GenBank/DDBJ databases">
        <authorList>
            <person name="Zhang R."/>
        </authorList>
    </citation>
    <scope>NUCLEOTIDE SEQUENCE</scope>
</reference>
<name>A0A6M2F219_9ROSI</name>
<protein>
    <submittedName>
        <fullName evidence="1">Uncharacterized protein</fullName>
    </submittedName>
</protein>
<organism evidence="1">
    <name type="scientific">Populus davidiana</name>
    <dbReference type="NCBI Taxonomy" id="266767"/>
    <lineage>
        <taxon>Eukaryota</taxon>
        <taxon>Viridiplantae</taxon>
        <taxon>Streptophyta</taxon>
        <taxon>Embryophyta</taxon>
        <taxon>Tracheophyta</taxon>
        <taxon>Spermatophyta</taxon>
        <taxon>Magnoliopsida</taxon>
        <taxon>eudicotyledons</taxon>
        <taxon>Gunneridae</taxon>
        <taxon>Pentapetalae</taxon>
        <taxon>rosids</taxon>
        <taxon>fabids</taxon>
        <taxon>Malpighiales</taxon>
        <taxon>Salicaceae</taxon>
        <taxon>Saliceae</taxon>
        <taxon>Populus</taxon>
    </lineage>
</organism>